<comment type="caution">
    <text evidence="7">The sequence shown here is derived from an EMBL/GenBank/DDBJ whole genome shotgun (WGS) entry which is preliminary data.</text>
</comment>
<dbReference type="Pfam" id="PF00512">
    <property type="entry name" value="HisKA"/>
    <property type="match status" value="1"/>
</dbReference>
<evidence type="ECO:0000259" key="4">
    <source>
        <dbReference type="PROSITE" id="PS50109"/>
    </source>
</evidence>
<evidence type="ECO:0000256" key="2">
    <source>
        <dbReference type="PROSITE-ProRule" id="PRU00169"/>
    </source>
</evidence>
<keyword evidence="8" id="KW-1185">Reference proteome</keyword>
<evidence type="ECO:0000313" key="8">
    <source>
        <dbReference type="Proteomes" id="UP001221413"/>
    </source>
</evidence>
<feature type="region of interest" description="Disordered" evidence="3">
    <location>
        <begin position="68"/>
        <end position="97"/>
    </location>
</feature>
<dbReference type="InterPro" id="IPR003661">
    <property type="entry name" value="HisK_dim/P_dom"/>
</dbReference>
<dbReference type="Gene3D" id="3.40.50.2300">
    <property type="match status" value="1"/>
</dbReference>
<evidence type="ECO:0000256" key="1">
    <source>
        <dbReference type="ARBA" id="ARBA00022553"/>
    </source>
</evidence>
<organism evidence="7 8">
    <name type="scientific">Drechslerella dactyloides</name>
    <name type="common">Nematode-trapping fungus</name>
    <name type="synonym">Arthrobotrys dactyloides</name>
    <dbReference type="NCBI Taxonomy" id="74499"/>
    <lineage>
        <taxon>Eukaryota</taxon>
        <taxon>Fungi</taxon>
        <taxon>Dikarya</taxon>
        <taxon>Ascomycota</taxon>
        <taxon>Pezizomycotina</taxon>
        <taxon>Orbiliomycetes</taxon>
        <taxon>Orbiliales</taxon>
        <taxon>Orbiliaceae</taxon>
        <taxon>Drechslerella</taxon>
    </lineage>
</organism>
<dbReference type="PROSITE" id="PS50110">
    <property type="entry name" value="RESPONSE_REGULATORY"/>
    <property type="match status" value="1"/>
</dbReference>
<dbReference type="NCBIfam" id="TIGR00229">
    <property type="entry name" value="sensory_box"/>
    <property type="match status" value="1"/>
</dbReference>
<dbReference type="Gene3D" id="1.10.287.130">
    <property type="match status" value="1"/>
</dbReference>
<dbReference type="GO" id="GO:0000155">
    <property type="term" value="F:phosphorelay sensor kinase activity"/>
    <property type="evidence" value="ECO:0007669"/>
    <property type="project" value="InterPro"/>
</dbReference>
<dbReference type="InterPro" id="IPR035965">
    <property type="entry name" value="PAS-like_dom_sf"/>
</dbReference>
<dbReference type="InterPro" id="IPR005467">
    <property type="entry name" value="His_kinase_dom"/>
</dbReference>
<dbReference type="Pfam" id="PF00072">
    <property type="entry name" value="Response_reg"/>
    <property type="match status" value="1"/>
</dbReference>
<protein>
    <submittedName>
        <fullName evidence="7">Hybrid signal transduction histidine kinase K</fullName>
    </submittedName>
</protein>
<dbReference type="SUPFAM" id="SSF55874">
    <property type="entry name" value="ATPase domain of HSP90 chaperone/DNA topoisomerase II/histidine kinase"/>
    <property type="match status" value="1"/>
</dbReference>
<dbReference type="SUPFAM" id="SSF47384">
    <property type="entry name" value="Homodimeric domain of signal transducing histidine kinase"/>
    <property type="match status" value="1"/>
</dbReference>
<evidence type="ECO:0000313" key="7">
    <source>
        <dbReference type="EMBL" id="KAJ6261661.1"/>
    </source>
</evidence>
<dbReference type="InterPro" id="IPR000014">
    <property type="entry name" value="PAS"/>
</dbReference>
<evidence type="ECO:0000259" key="5">
    <source>
        <dbReference type="PROSITE" id="PS50110"/>
    </source>
</evidence>
<dbReference type="InterPro" id="IPR036097">
    <property type="entry name" value="HisK_dim/P_sf"/>
</dbReference>
<dbReference type="SMART" id="SM00388">
    <property type="entry name" value="HisKA"/>
    <property type="match status" value="1"/>
</dbReference>
<dbReference type="SUPFAM" id="SSF55785">
    <property type="entry name" value="PYP-like sensor domain (PAS domain)"/>
    <property type="match status" value="1"/>
</dbReference>
<dbReference type="PANTHER" id="PTHR43719:SF30">
    <property type="entry name" value="TWO-COMPONENT SYSTEM RESPONSE REGULATOR"/>
    <property type="match status" value="1"/>
</dbReference>
<dbReference type="Gene3D" id="3.30.565.10">
    <property type="entry name" value="Histidine kinase-like ATPase, C-terminal domain"/>
    <property type="match status" value="1"/>
</dbReference>
<dbReference type="SMART" id="SM00387">
    <property type="entry name" value="HATPase_c"/>
    <property type="match status" value="1"/>
</dbReference>
<feature type="domain" description="Histidine kinase" evidence="4">
    <location>
        <begin position="851"/>
        <end position="1125"/>
    </location>
</feature>
<dbReference type="Proteomes" id="UP001221413">
    <property type="component" value="Unassembled WGS sequence"/>
</dbReference>
<dbReference type="InterPro" id="IPR050956">
    <property type="entry name" value="2C_system_His_kinase"/>
</dbReference>
<dbReference type="Pfam" id="PF02518">
    <property type="entry name" value="HATPase_c"/>
    <property type="match status" value="1"/>
</dbReference>
<reference evidence="7" key="1">
    <citation type="submission" date="2023-01" db="EMBL/GenBank/DDBJ databases">
        <title>The chitinases involved in constricting ring structure development in the nematode-trapping fungus Drechslerella dactyloides.</title>
        <authorList>
            <person name="Wang R."/>
            <person name="Zhang L."/>
            <person name="Tang P."/>
            <person name="Li S."/>
            <person name="Liang L."/>
        </authorList>
    </citation>
    <scope>NUCLEOTIDE SEQUENCE</scope>
    <source>
        <strain evidence="7">YMF1.00031</strain>
    </source>
</reference>
<keyword evidence="1 2" id="KW-0597">Phosphoprotein</keyword>
<sequence>MPATHFADGVDALALTAAADIADFRLLDALAGDEKPSFIVRLHPRPSCHSQPVCWFNSSARRRLRLGRVPSNASTLPQTDNGSGLNSYSTSTSSNSGTGISTASLSQYDSDFHAWILNRLAVCPNGNGSGPAIPYYTCTKGILWTTTTLEAGGTQYLLFTGIPLSLKSPLEYDRQKARGPTSEISAQNLSGDDPASGLQSSSPLTDLRKDWGARRLSWFKPERWSVSLPGSPTTRISDTPDLCLERRPSIALQPPYHDRCGELTPLDPGPPARITLAYNEPEKEHVPVTNIDNSKAPSGDALKDPTNDMDHPNVSIIDWTRHESSDLLPEHTKLIRDYDWSTTPLGPIEDWPQSLRTVVVLMCASCFPSALYYGPDFTLIYNDPFKVMMSGMHPWGLGKPCREVWGDVFDDLLRTRFAKVIRGIPTFQEDHEVFMMREGITEQTFFSWTLNPIVDESGKCAGIWNFSVDLTARVVAARGFQMLGEIGRRTSGMTSSEEFWNRFLDGMQTNETDAPFALVYSRVSNYAESSSCSDAPVRKSNHDFTVEYEGSYNIPEGHVCRPQRINLGESDEGFAAAFREACDHEVLYLKGNSLVPPQLLEGLTSSFGDAVEAVAVCPIHSHSAADEISGFLVLGLNTRRLWNDDYKLFVELLIQQLSSALSASFFFEAEVRRSENLARIAAMEKIILSNQLAAKTVEARANESRFKRLTDLVPVGIYMCDANAKVYFVNDAWHEITAFPKGVDLTTWMDYVHPDDRDNLRAEFTSISERTADAVPHTFRWLTPYTTKDGQVMERWTFGSTQVEIAEDGSIAGYLGVTMNISEQKLREQTQKKRLEEATELKRQQDNFVDIASHEMRNPLSAILQLSDIIISSLQGCNKYYKGCDPQLQEEITAAIDAAQTILLCASHQKRVVDDILTLSKLDSARLMITPVDVQPVAIVNEAMKMFKQECLLHEISMELEVDEGYRNLSVDWVKLDPTRLLQVLINLLTNAIKFIRSEAERTITVTMSASLDKPVDPEGLMVFPSVRKMSESLAVEVNDSEQPEDSVFLSFEVKDSGRGLTNEEKKMLFQKFSQASPRTHIQYGGSGLGLFISRELVQLQCGEIGVLSEAGKGCAFCFYIKGSRGEPQGTEIPAYARTIAPGSHTRRSSLQLSSPFEPASRSGSPGVVSTVAEGNCSGTPDYKRLRGYQVLIVEDNLVNQKVVRKQLQKLGCNTHVANHGLEALEKVMQSKLYMKAAEDAYDLTVILMDVEMPIMDGLKATGEIRRLEAEGSLVRRIPIIAVTANARPEQIKQMRDAGMDDVLSKPFRMPELVSKLEHVLQNGGLTARAPS</sequence>
<keyword evidence="7" id="KW-0418">Kinase</keyword>
<dbReference type="InterPro" id="IPR036890">
    <property type="entry name" value="HATPase_C_sf"/>
</dbReference>
<dbReference type="SMART" id="SM00091">
    <property type="entry name" value="PAS"/>
    <property type="match status" value="1"/>
</dbReference>
<feature type="region of interest" description="Disordered" evidence="3">
    <location>
        <begin position="173"/>
        <end position="204"/>
    </location>
</feature>
<dbReference type="PROSITE" id="PS50112">
    <property type="entry name" value="PAS"/>
    <property type="match status" value="1"/>
</dbReference>
<dbReference type="SUPFAM" id="SSF52172">
    <property type="entry name" value="CheY-like"/>
    <property type="match status" value="1"/>
</dbReference>
<name>A0AAD6J3V5_DREDA</name>
<proteinExistence type="predicted"/>
<dbReference type="InterPro" id="IPR004358">
    <property type="entry name" value="Sig_transdc_His_kin-like_C"/>
</dbReference>
<dbReference type="PANTHER" id="PTHR43719">
    <property type="entry name" value="TWO-COMPONENT HISTIDINE KINASE"/>
    <property type="match status" value="1"/>
</dbReference>
<gene>
    <name evidence="7" type="ORF">Dda_2459</name>
</gene>
<dbReference type="CDD" id="cd00130">
    <property type="entry name" value="PAS"/>
    <property type="match status" value="1"/>
</dbReference>
<dbReference type="CDD" id="cd00082">
    <property type="entry name" value="HisKA"/>
    <property type="match status" value="1"/>
</dbReference>
<dbReference type="InterPro" id="IPR011006">
    <property type="entry name" value="CheY-like_superfamily"/>
</dbReference>
<evidence type="ECO:0000259" key="6">
    <source>
        <dbReference type="PROSITE" id="PS50112"/>
    </source>
</evidence>
<dbReference type="PROSITE" id="PS50109">
    <property type="entry name" value="HIS_KIN"/>
    <property type="match status" value="1"/>
</dbReference>
<dbReference type="InterPro" id="IPR001789">
    <property type="entry name" value="Sig_transdc_resp-reg_receiver"/>
</dbReference>
<dbReference type="PRINTS" id="PR00344">
    <property type="entry name" value="BCTRLSENSOR"/>
</dbReference>
<dbReference type="EMBL" id="JAQGDS010000003">
    <property type="protein sequence ID" value="KAJ6261661.1"/>
    <property type="molecule type" value="Genomic_DNA"/>
</dbReference>
<feature type="modified residue" description="4-aspartylphosphate" evidence="2">
    <location>
        <position position="1250"/>
    </location>
</feature>
<feature type="domain" description="PAS" evidence="6">
    <location>
        <begin position="702"/>
        <end position="771"/>
    </location>
</feature>
<dbReference type="InterPro" id="IPR003594">
    <property type="entry name" value="HATPase_dom"/>
</dbReference>
<feature type="compositionally biased region" description="Low complexity" evidence="3">
    <location>
        <begin position="81"/>
        <end position="97"/>
    </location>
</feature>
<feature type="region of interest" description="Disordered" evidence="3">
    <location>
        <begin position="1147"/>
        <end position="1168"/>
    </location>
</feature>
<evidence type="ECO:0000256" key="3">
    <source>
        <dbReference type="SAM" id="MobiDB-lite"/>
    </source>
</evidence>
<accession>A0AAD6J3V5</accession>
<dbReference type="SMART" id="SM00448">
    <property type="entry name" value="REC"/>
    <property type="match status" value="1"/>
</dbReference>
<feature type="domain" description="Response regulatory" evidence="5">
    <location>
        <begin position="1190"/>
        <end position="1321"/>
    </location>
</feature>
<keyword evidence="7" id="KW-0808">Transferase</keyword>
<feature type="compositionally biased region" description="Polar residues" evidence="3">
    <location>
        <begin position="71"/>
        <end position="80"/>
    </location>
</feature>
<dbReference type="CDD" id="cd17546">
    <property type="entry name" value="REC_hyHK_CKI1_RcsC-like"/>
    <property type="match status" value="1"/>
</dbReference>
<dbReference type="Pfam" id="PF13188">
    <property type="entry name" value="PAS_8"/>
    <property type="match status" value="1"/>
</dbReference>
<dbReference type="Gene3D" id="3.30.450.20">
    <property type="entry name" value="PAS domain"/>
    <property type="match status" value="2"/>
</dbReference>